<keyword evidence="1" id="KW-0560">Oxidoreductase</keyword>
<dbReference type="InterPro" id="IPR050268">
    <property type="entry name" value="NADH-dep_flavin_reductase"/>
</dbReference>
<gene>
    <name evidence="3" type="ORF">A5892_14180</name>
</gene>
<dbReference type="InterPro" id="IPR012349">
    <property type="entry name" value="Split_barrel_FMN-bd"/>
</dbReference>
<protein>
    <submittedName>
        <fullName evidence="3">FMN reductase</fullName>
    </submittedName>
</protein>
<dbReference type="KEGG" id="haa:A5892_14180"/>
<sequence length="175" mass="18842">MQQSVLEQESPRLAVPDRQHFRDAMARLGAAVNLVTSDGEMGRAGFTATAVCSVCDTPPTLLVCLNRSASAHPMVIGNGKLCVNVLAGGQAALAERFGGKTPMSERFLEGRWRSLDNGTPALEGALVSFACRISRVIAEGSHDVLICPVEEIHSQAAPAASLHYYQRRFHRLEAE</sequence>
<dbReference type="SUPFAM" id="SSF50475">
    <property type="entry name" value="FMN-binding split barrel"/>
    <property type="match status" value="1"/>
</dbReference>
<dbReference type="EMBL" id="CP015243">
    <property type="protein sequence ID" value="ANF58479.1"/>
    <property type="molecule type" value="Genomic_DNA"/>
</dbReference>
<keyword evidence="4" id="KW-1185">Reference proteome</keyword>
<evidence type="ECO:0000313" key="4">
    <source>
        <dbReference type="Proteomes" id="UP000077875"/>
    </source>
</evidence>
<dbReference type="PANTHER" id="PTHR30466">
    <property type="entry name" value="FLAVIN REDUCTASE"/>
    <property type="match status" value="1"/>
</dbReference>
<dbReference type="PANTHER" id="PTHR30466:SF1">
    <property type="entry name" value="FMN REDUCTASE (NADH) RUTF"/>
    <property type="match status" value="1"/>
</dbReference>
<dbReference type="STRING" id="376489.A5892_14180"/>
<accession>A0A172YGQ8</accession>
<dbReference type="AlphaFoldDB" id="A0A172YGQ8"/>
<dbReference type="GO" id="GO:0006208">
    <property type="term" value="P:pyrimidine nucleobase catabolic process"/>
    <property type="evidence" value="ECO:0007669"/>
    <property type="project" value="TreeGrafter"/>
</dbReference>
<reference evidence="3 4" key="1">
    <citation type="submission" date="2016-04" db="EMBL/GenBank/DDBJ databases">
        <title>Complete Genome Sequence of Halotalea alkalilenta IHB B 13600.</title>
        <authorList>
            <person name="Swarnkar M.K."/>
            <person name="Sharma A."/>
            <person name="Kaushal K."/>
            <person name="Soni R."/>
            <person name="Rana S."/>
            <person name="Singh A.K."/>
            <person name="Gulati A."/>
        </authorList>
    </citation>
    <scope>NUCLEOTIDE SEQUENCE [LARGE SCALE GENOMIC DNA]</scope>
    <source>
        <strain evidence="3 4">IHB B 13600</strain>
    </source>
</reference>
<dbReference type="Gene3D" id="2.30.110.10">
    <property type="entry name" value="Electron Transport, Fmn-binding Protein, Chain A"/>
    <property type="match status" value="1"/>
</dbReference>
<organism evidence="3 4">
    <name type="scientific">Halotalea alkalilenta</name>
    <dbReference type="NCBI Taxonomy" id="376489"/>
    <lineage>
        <taxon>Bacteria</taxon>
        <taxon>Pseudomonadati</taxon>
        <taxon>Pseudomonadota</taxon>
        <taxon>Gammaproteobacteria</taxon>
        <taxon>Oceanospirillales</taxon>
        <taxon>Halomonadaceae</taxon>
        <taxon>Halotalea</taxon>
    </lineage>
</organism>
<dbReference type="RefSeq" id="WP_064123350.1">
    <property type="nucleotide sequence ID" value="NZ_CP015243.1"/>
</dbReference>
<evidence type="ECO:0000256" key="1">
    <source>
        <dbReference type="ARBA" id="ARBA00023002"/>
    </source>
</evidence>
<dbReference type="GO" id="GO:0010181">
    <property type="term" value="F:FMN binding"/>
    <property type="evidence" value="ECO:0007669"/>
    <property type="project" value="InterPro"/>
</dbReference>
<dbReference type="InterPro" id="IPR002563">
    <property type="entry name" value="Flavin_Rdtase-like_dom"/>
</dbReference>
<evidence type="ECO:0000259" key="2">
    <source>
        <dbReference type="SMART" id="SM00903"/>
    </source>
</evidence>
<dbReference type="Pfam" id="PF01613">
    <property type="entry name" value="Flavin_Reduct"/>
    <property type="match status" value="1"/>
</dbReference>
<name>A0A172YGQ8_9GAMM</name>
<dbReference type="SMART" id="SM00903">
    <property type="entry name" value="Flavin_Reduct"/>
    <property type="match status" value="1"/>
</dbReference>
<proteinExistence type="predicted"/>
<dbReference type="GO" id="GO:0042602">
    <property type="term" value="F:riboflavin reductase (NADPH) activity"/>
    <property type="evidence" value="ECO:0007669"/>
    <property type="project" value="TreeGrafter"/>
</dbReference>
<evidence type="ECO:0000313" key="3">
    <source>
        <dbReference type="EMBL" id="ANF58479.1"/>
    </source>
</evidence>
<feature type="domain" description="Flavin reductase like" evidence="2">
    <location>
        <begin position="25"/>
        <end position="171"/>
    </location>
</feature>
<dbReference type="Proteomes" id="UP000077875">
    <property type="component" value="Chromosome"/>
</dbReference>